<keyword evidence="2" id="KW-0175">Coiled coil</keyword>
<comment type="caution">
    <text evidence="5">The sequence shown here is derived from an EMBL/GenBank/DDBJ whole genome shotgun (WGS) entry which is preliminary data.</text>
</comment>
<feature type="compositionally biased region" description="Low complexity" evidence="3">
    <location>
        <begin position="48"/>
        <end position="82"/>
    </location>
</feature>
<dbReference type="PANTHER" id="PTHR19305:SF9">
    <property type="entry name" value="SYNAPTOSOMAL-ASSOCIATED PROTEIN 29"/>
    <property type="match status" value="1"/>
</dbReference>
<name>A0A9W8CMU0_9FUNG</name>
<dbReference type="GO" id="GO:0005484">
    <property type="term" value="F:SNAP receptor activity"/>
    <property type="evidence" value="ECO:0007669"/>
    <property type="project" value="TreeGrafter"/>
</dbReference>
<comment type="similarity">
    <text evidence="1">Belongs to the SNAP-25 family.</text>
</comment>
<dbReference type="GO" id="GO:0031201">
    <property type="term" value="C:SNARE complex"/>
    <property type="evidence" value="ECO:0007669"/>
    <property type="project" value="TreeGrafter"/>
</dbReference>
<dbReference type="Proteomes" id="UP001145021">
    <property type="component" value="Unassembled WGS sequence"/>
</dbReference>
<evidence type="ECO:0000256" key="3">
    <source>
        <dbReference type="SAM" id="MobiDB-lite"/>
    </source>
</evidence>
<feature type="region of interest" description="Disordered" evidence="3">
    <location>
        <begin position="1"/>
        <end position="157"/>
    </location>
</feature>
<proteinExistence type="inferred from homology"/>
<feature type="compositionally biased region" description="Low complexity" evidence="3">
    <location>
        <begin position="12"/>
        <end position="22"/>
    </location>
</feature>
<protein>
    <submittedName>
        <fullName evidence="5">Protein transport protein S9 plasma membrane t-SNARE</fullName>
    </submittedName>
</protein>
<dbReference type="PROSITE" id="PS50192">
    <property type="entry name" value="T_SNARE"/>
    <property type="match status" value="2"/>
</dbReference>
<feature type="domain" description="T-SNARE coiled-coil homology" evidence="4">
    <location>
        <begin position="164"/>
        <end position="226"/>
    </location>
</feature>
<feature type="domain" description="T-SNARE coiled-coil homology" evidence="4">
    <location>
        <begin position="329"/>
        <end position="391"/>
    </location>
</feature>
<feature type="region of interest" description="Disordered" evidence="3">
    <location>
        <begin position="283"/>
        <end position="329"/>
    </location>
</feature>
<feature type="compositionally biased region" description="Polar residues" evidence="3">
    <location>
        <begin position="1"/>
        <end position="10"/>
    </location>
</feature>
<dbReference type="InterPro" id="IPR000727">
    <property type="entry name" value="T_SNARE_dom"/>
</dbReference>
<accession>A0A9W8CMU0</accession>
<dbReference type="GO" id="GO:0006906">
    <property type="term" value="P:vesicle fusion"/>
    <property type="evidence" value="ECO:0007669"/>
    <property type="project" value="TreeGrafter"/>
</dbReference>
<dbReference type="SMART" id="SM00397">
    <property type="entry name" value="t_SNARE"/>
    <property type="match status" value="2"/>
</dbReference>
<feature type="compositionally biased region" description="Low complexity" evidence="3">
    <location>
        <begin position="95"/>
        <end position="110"/>
    </location>
</feature>
<organism evidence="5 6">
    <name type="scientific">Coemansia asiatica</name>
    <dbReference type="NCBI Taxonomy" id="1052880"/>
    <lineage>
        <taxon>Eukaryota</taxon>
        <taxon>Fungi</taxon>
        <taxon>Fungi incertae sedis</taxon>
        <taxon>Zoopagomycota</taxon>
        <taxon>Kickxellomycotina</taxon>
        <taxon>Kickxellomycetes</taxon>
        <taxon>Kickxellales</taxon>
        <taxon>Kickxellaceae</taxon>
        <taxon>Coemansia</taxon>
    </lineage>
</organism>
<evidence type="ECO:0000313" key="6">
    <source>
        <dbReference type="Proteomes" id="UP001145021"/>
    </source>
</evidence>
<evidence type="ECO:0000256" key="2">
    <source>
        <dbReference type="SAM" id="Coils"/>
    </source>
</evidence>
<dbReference type="EMBL" id="JANBOH010000010">
    <property type="protein sequence ID" value="KAJ1648184.1"/>
    <property type="molecule type" value="Genomic_DNA"/>
</dbReference>
<evidence type="ECO:0000259" key="4">
    <source>
        <dbReference type="PROSITE" id="PS50192"/>
    </source>
</evidence>
<evidence type="ECO:0000256" key="1">
    <source>
        <dbReference type="ARBA" id="ARBA00009480"/>
    </source>
</evidence>
<dbReference type="AlphaFoldDB" id="A0A9W8CMU0"/>
<keyword evidence="6" id="KW-1185">Reference proteome</keyword>
<dbReference type="Gene3D" id="1.20.5.110">
    <property type="match status" value="2"/>
</dbReference>
<dbReference type="GO" id="GO:0019905">
    <property type="term" value="F:syntaxin binding"/>
    <property type="evidence" value="ECO:0007669"/>
    <property type="project" value="TreeGrafter"/>
</dbReference>
<evidence type="ECO:0000313" key="5">
    <source>
        <dbReference type="EMBL" id="KAJ1648184.1"/>
    </source>
</evidence>
<gene>
    <name evidence="5" type="primary">SEC9</name>
    <name evidence="5" type="ORF">LPJ64_000544</name>
</gene>
<sequence>MSSYQRNSPGVSYGSYGGNSDHGSGGGSRYNSDADRRTPRSGPGGSYGAPQPSSGYSSSAGSGRPAPGGYSSSGARPSPGGYTSRYGSGNTPVAGGSSSRSNSHASGSGKSDTRPFAAASRDNRGQHQYTPSRYGAGNTYQHRQQSVADEDSDEDVDSIKAKITKVKEDTRDSTRRALRTLEQTEDVGIKTLTKLGEQSEQLYAINSKMEMTNLNAENSVESTSKLRTLNKSIFHVHVKNPFGGKKRREAELAKLEAEQERMRLAKDRELQYKSETRQRVNQYTGPTSKDFRGPLGTMDANTGDVVASKSRGPPYKSQGSRYTFEDEDPEVEQEIDGNLDEMGNALSRLKGLASNISKELDSQVKPVENIGDLTERTSDNIGVATFHLNKVNKK</sequence>
<dbReference type="SUPFAM" id="SSF58038">
    <property type="entry name" value="SNARE fusion complex"/>
    <property type="match status" value="2"/>
</dbReference>
<dbReference type="PANTHER" id="PTHR19305">
    <property type="entry name" value="SYNAPTOSOMAL ASSOCIATED PROTEIN"/>
    <property type="match status" value="1"/>
</dbReference>
<dbReference type="GO" id="GO:0005886">
    <property type="term" value="C:plasma membrane"/>
    <property type="evidence" value="ECO:0007669"/>
    <property type="project" value="TreeGrafter"/>
</dbReference>
<reference evidence="5" key="1">
    <citation type="submission" date="2022-07" db="EMBL/GenBank/DDBJ databases">
        <title>Phylogenomic reconstructions and comparative analyses of Kickxellomycotina fungi.</title>
        <authorList>
            <person name="Reynolds N.K."/>
            <person name="Stajich J.E."/>
            <person name="Barry K."/>
            <person name="Grigoriev I.V."/>
            <person name="Crous P."/>
            <person name="Smith M.E."/>
        </authorList>
    </citation>
    <scope>NUCLEOTIDE SEQUENCE</scope>
    <source>
        <strain evidence="5">NBRC 105413</strain>
    </source>
</reference>
<feature type="coiled-coil region" evidence="2">
    <location>
        <begin position="245"/>
        <end position="275"/>
    </location>
</feature>
<dbReference type="GO" id="GO:0006887">
    <property type="term" value="P:exocytosis"/>
    <property type="evidence" value="ECO:0007669"/>
    <property type="project" value="TreeGrafter"/>
</dbReference>